<dbReference type="PANTHER" id="PTHR21599:SF0">
    <property type="entry name" value="GLYCERATE KINASE"/>
    <property type="match status" value="1"/>
</dbReference>
<evidence type="ECO:0000256" key="1">
    <source>
        <dbReference type="ARBA" id="ARBA00006284"/>
    </source>
</evidence>
<comment type="similarity">
    <text evidence="1 4">Belongs to the glycerate kinase type-1 family.</text>
</comment>
<dbReference type="Pfam" id="PF02595">
    <property type="entry name" value="Gly_kinase"/>
    <property type="match status" value="2"/>
</dbReference>
<dbReference type="Gene3D" id="3.90.1510.10">
    <property type="entry name" value="Glycerate kinase, domain 2"/>
    <property type="match status" value="1"/>
</dbReference>
<dbReference type="PANTHER" id="PTHR21599">
    <property type="entry name" value="GLYCERATE KINASE"/>
    <property type="match status" value="1"/>
</dbReference>
<protein>
    <submittedName>
        <fullName evidence="5">Glycerate kinase</fullName>
    </submittedName>
</protein>
<evidence type="ECO:0000256" key="3">
    <source>
        <dbReference type="ARBA" id="ARBA00022777"/>
    </source>
</evidence>
<gene>
    <name evidence="5" type="ORF">H7J73_23735</name>
</gene>
<evidence type="ECO:0000313" key="6">
    <source>
        <dbReference type="Proteomes" id="UP001526201"/>
    </source>
</evidence>
<dbReference type="InterPro" id="IPR018193">
    <property type="entry name" value="Glyc_kinase_flavodox-like_fold"/>
</dbReference>
<organism evidence="5 6">
    <name type="scientific">Mycolicibacterium komossense</name>
    <dbReference type="NCBI Taxonomy" id="1779"/>
    <lineage>
        <taxon>Bacteria</taxon>
        <taxon>Bacillati</taxon>
        <taxon>Actinomycetota</taxon>
        <taxon>Actinomycetes</taxon>
        <taxon>Mycobacteriales</taxon>
        <taxon>Mycobacteriaceae</taxon>
        <taxon>Mycolicibacterium</taxon>
    </lineage>
</organism>
<evidence type="ECO:0000256" key="4">
    <source>
        <dbReference type="PIRNR" id="PIRNR006078"/>
    </source>
</evidence>
<dbReference type="SUPFAM" id="SSF110738">
    <property type="entry name" value="Glycerate kinase I"/>
    <property type="match status" value="1"/>
</dbReference>
<dbReference type="EMBL" id="JACKTY010000039">
    <property type="protein sequence ID" value="MCV7229031.1"/>
    <property type="molecule type" value="Genomic_DNA"/>
</dbReference>
<dbReference type="InterPro" id="IPR036129">
    <property type="entry name" value="Glycerate_kinase_sf"/>
</dbReference>
<accession>A0ABT3CHW2</accession>
<dbReference type="InterPro" id="IPR018197">
    <property type="entry name" value="Glycerate_kinase_RE-like"/>
</dbReference>
<name>A0ABT3CHW2_9MYCO</name>
<evidence type="ECO:0000313" key="5">
    <source>
        <dbReference type="EMBL" id="MCV7229031.1"/>
    </source>
</evidence>
<proteinExistence type="inferred from homology"/>
<dbReference type="Gene3D" id="3.40.50.10350">
    <property type="entry name" value="Glycerate kinase, domain 1"/>
    <property type="match status" value="1"/>
</dbReference>
<dbReference type="GO" id="GO:0016301">
    <property type="term" value="F:kinase activity"/>
    <property type="evidence" value="ECO:0007669"/>
    <property type="project" value="UniProtKB-KW"/>
</dbReference>
<comment type="caution">
    <text evidence="5">The sequence shown here is derived from an EMBL/GenBank/DDBJ whole genome shotgun (WGS) entry which is preliminary data.</text>
</comment>
<dbReference type="Proteomes" id="UP001526201">
    <property type="component" value="Unassembled WGS sequence"/>
</dbReference>
<sequence>MTDPATIVVAPDSFKGTMSADEVAEAVAAGVRGAGASPVVVALADGGEGTGQALRNALSAKLITVPTTGPLGQPMDGSILLSHDGTIAVVETATATGLHMSSPTPANAEAATTYGTGVLISAAAAAGASEIWVGVGGSASTDGGRGAIEAIADGGGLGSAKLTVLCDVSTLYTDAAPIFGPQKGADPNTVARLERLLTEFAQQLPRDPRSIPRSGAAGGLSGALWAVHDARLVSGIDHVLDLVKFDEILSGADAVITGEGRLDAQTAHGKVISGVTERALRHATPVWALVGRCDVTDEERRALHITTVAEAGNPTALREAARAMTAAAFG</sequence>
<keyword evidence="3 4" id="KW-0418">Kinase</keyword>
<keyword evidence="2 4" id="KW-0808">Transferase</keyword>
<evidence type="ECO:0000256" key="2">
    <source>
        <dbReference type="ARBA" id="ARBA00022679"/>
    </source>
</evidence>
<keyword evidence="6" id="KW-1185">Reference proteome</keyword>
<reference evidence="5 6" key="1">
    <citation type="journal article" date="2022" name="BMC Genomics">
        <title>Comparative genome analysis of mycobacteria focusing on tRNA and non-coding RNA.</title>
        <authorList>
            <person name="Behra P.R.K."/>
            <person name="Pettersson B.M.F."/>
            <person name="Ramesh M."/>
            <person name="Das S."/>
            <person name="Dasgupta S."/>
            <person name="Kirsebom L.A."/>
        </authorList>
    </citation>
    <scope>NUCLEOTIDE SEQUENCE [LARGE SCALE GENOMIC DNA]</scope>
    <source>
        <strain evidence="5 6">DSM 44078</strain>
    </source>
</reference>
<dbReference type="InterPro" id="IPR004381">
    <property type="entry name" value="Glycerate_kinase"/>
</dbReference>
<dbReference type="PIRSF" id="PIRSF006078">
    <property type="entry name" value="GlxK"/>
    <property type="match status" value="1"/>
</dbReference>
<dbReference type="RefSeq" id="WP_264070229.1">
    <property type="nucleotide sequence ID" value="NZ_JACKTY010000039.1"/>
</dbReference>